<keyword evidence="6" id="KW-1185">Reference proteome</keyword>
<reference evidence="4 5" key="1">
    <citation type="submission" date="2018-11" db="EMBL/GenBank/DDBJ databases">
        <title>Genomic profiling of Staphylococcus species from a Poultry farm system in KwaZulu-Natal, South Africa.</title>
        <authorList>
            <person name="Amoako D.G."/>
            <person name="Somboro A.M."/>
            <person name="Abia A.L.K."/>
            <person name="Bester L.A."/>
            <person name="Essack S.Y."/>
        </authorList>
    </citation>
    <scope>NUCLEOTIDE SEQUENCE [LARGE SCALE GENOMIC DNA]</scope>
    <source>
        <strain evidence="4 5">SA11</strain>
    </source>
</reference>
<gene>
    <name evidence="4" type="ORF">EIG99_07925</name>
    <name evidence="3" type="ORF">I6J05_06570</name>
</gene>
<protein>
    <submittedName>
        <fullName evidence="3 4">Metallophosphoesterase</fullName>
    </submittedName>
</protein>
<dbReference type="AlphaFoldDB" id="A0A143PDD9"/>
<reference evidence="3 6" key="2">
    <citation type="submission" date="2021-01" db="EMBL/GenBank/DDBJ databases">
        <title>FDA dAtabase for Regulatory Grade micrObial Sequences (FDA-ARGOS): Supporting development and validation of Infectious Disease Dx tests.</title>
        <authorList>
            <person name="Sproer C."/>
            <person name="Gronow S."/>
            <person name="Severitt S."/>
            <person name="Schroder I."/>
            <person name="Tallon L."/>
            <person name="Sadzewicz L."/>
            <person name="Zhao X."/>
            <person name="Boylan J."/>
            <person name="Ott S."/>
            <person name="Bowen H."/>
            <person name="Vavikolanu K."/>
            <person name="Mehta A."/>
            <person name="Aluvathingal J."/>
            <person name="Nadendla S."/>
            <person name="Lowell S."/>
            <person name="Myers T."/>
            <person name="Yan Y."/>
            <person name="Sichtig H."/>
        </authorList>
    </citation>
    <scope>NUCLEOTIDE SEQUENCE [LARGE SCALE GENOMIC DNA]</scope>
    <source>
        <strain evidence="3 6">FDAARGOS_1148</strain>
    </source>
</reference>
<dbReference type="Gene3D" id="3.60.21.10">
    <property type="match status" value="1"/>
</dbReference>
<dbReference type="EMBL" id="CP068073">
    <property type="protein sequence ID" value="QQS83939.1"/>
    <property type="molecule type" value="Genomic_DNA"/>
</dbReference>
<dbReference type="PANTHER" id="PTHR42850">
    <property type="entry name" value="METALLOPHOSPHOESTERASE"/>
    <property type="match status" value="1"/>
</dbReference>
<evidence type="ECO:0000313" key="4">
    <source>
        <dbReference type="EMBL" id="RZI01800.1"/>
    </source>
</evidence>
<dbReference type="GO" id="GO:0016791">
    <property type="term" value="F:phosphatase activity"/>
    <property type="evidence" value="ECO:0007669"/>
    <property type="project" value="TreeGrafter"/>
</dbReference>
<dbReference type="Proteomes" id="UP000293854">
    <property type="component" value="Unassembled WGS sequence"/>
</dbReference>
<dbReference type="KEGG" id="scv:A4G25_11895"/>
<dbReference type="PIRSF" id="PIRSF000883">
    <property type="entry name" value="Pesterase_MJ0912"/>
    <property type="match status" value="1"/>
</dbReference>
<evidence type="ECO:0000259" key="2">
    <source>
        <dbReference type="Pfam" id="PF12850"/>
    </source>
</evidence>
<accession>A0A143PDD9</accession>
<comment type="similarity">
    <text evidence="1">Belongs to the metallophosphoesterase superfamily. YfcE family.</text>
</comment>
<dbReference type="GO" id="GO:0005737">
    <property type="term" value="C:cytoplasm"/>
    <property type="evidence" value="ECO:0007669"/>
    <property type="project" value="TreeGrafter"/>
</dbReference>
<sequence>MKFAVITDIHGNMDALSAVLRDIDRRGDIDHIYNLGDVIGIGHNTNEVLGMVTARDDITSIAGNHDEAIMSVINNTPYPNDLKDKFNEHHHWIAEHLNPQYYEFLNTLPREFTLDLLGQSVLGIHYEIENAKLEDTIDKIPFSPIVEPTAEHMKSLFADKDADVILFGHNHTLHHFVNEDTVYFNPGSVGLNRAPYTVYGIVTITPEQSNIEQVRVAYDNTRFIDGFEAKEVPGRALIFDKFIQ</sequence>
<dbReference type="Proteomes" id="UP000595942">
    <property type="component" value="Chromosome"/>
</dbReference>
<dbReference type="OrthoDB" id="9813918at2"/>
<dbReference type="SUPFAM" id="SSF56300">
    <property type="entry name" value="Metallo-dependent phosphatases"/>
    <property type="match status" value="1"/>
</dbReference>
<dbReference type="CDD" id="cd00838">
    <property type="entry name" value="MPP_superfamily"/>
    <property type="match status" value="1"/>
</dbReference>
<dbReference type="InterPro" id="IPR024654">
    <property type="entry name" value="Calcineurin-like_PHP_lpxH"/>
</dbReference>
<dbReference type="InterPro" id="IPR050126">
    <property type="entry name" value="Ap4A_hydrolase"/>
</dbReference>
<name>A0A143PDD9_9STAP</name>
<evidence type="ECO:0000313" key="6">
    <source>
        <dbReference type="Proteomes" id="UP000595942"/>
    </source>
</evidence>
<dbReference type="InterPro" id="IPR029052">
    <property type="entry name" value="Metallo-depent_PP-like"/>
</dbReference>
<evidence type="ECO:0000313" key="5">
    <source>
        <dbReference type="Proteomes" id="UP000293854"/>
    </source>
</evidence>
<evidence type="ECO:0000256" key="1">
    <source>
        <dbReference type="ARBA" id="ARBA00008950"/>
    </source>
</evidence>
<dbReference type="InterPro" id="IPR011152">
    <property type="entry name" value="Pesterase_MJ0912"/>
</dbReference>
<dbReference type="GeneID" id="93726062"/>
<dbReference type="RefSeq" id="WP_047132308.1">
    <property type="nucleotide sequence ID" value="NZ_CP015114.1"/>
</dbReference>
<dbReference type="Pfam" id="PF12850">
    <property type="entry name" value="Metallophos_2"/>
    <property type="match status" value="1"/>
</dbReference>
<dbReference type="PANTHER" id="PTHR42850:SF2">
    <property type="entry name" value="BLL5683 PROTEIN"/>
    <property type="match status" value="1"/>
</dbReference>
<organism evidence="4 5">
    <name type="scientific">Staphylococcus condimenti</name>
    <dbReference type="NCBI Taxonomy" id="70255"/>
    <lineage>
        <taxon>Bacteria</taxon>
        <taxon>Bacillati</taxon>
        <taxon>Bacillota</taxon>
        <taxon>Bacilli</taxon>
        <taxon>Bacillales</taxon>
        <taxon>Staphylococcaceae</taxon>
        <taxon>Staphylococcus</taxon>
    </lineage>
</organism>
<dbReference type="EMBL" id="RQTE01000141">
    <property type="protein sequence ID" value="RZI01800.1"/>
    <property type="molecule type" value="Genomic_DNA"/>
</dbReference>
<evidence type="ECO:0000313" key="3">
    <source>
        <dbReference type="EMBL" id="QQS83939.1"/>
    </source>
</evidence>
<proteinExistence type="inferred from homology"/>
<feature type="domain" description="Calcineurin-like phosphoesterase" evidence="2">
    <location>
        <begin position="1"/>
        <end position="204"/>
    </location>
</feature>